<dbReference type="InterPro" id="IPR056235">
    <property type="entry name" value="INTS4_8HBD"/>
</dbReference>
<dbReference type="EnsemblMetazoa" id="SSS_8636s_mrna">
    <property type="protein sequence ID" value="KAF7488273.1"/>
    <property type="gene ID" value="SSS_8636"/>
</dbReference>
<sequence>MVGMMSFENSLQRIHRSLLQGQDDYLTIKTGLEELSDLVSNYCKNHQSGSLQQNYPSEFQTIIKIFRDFSQDNDPRVRSMALSFFIKLYENGIGLDISLYGEFNDLLNDDYESVRINAMKLINLLSCQYKDCLVCSDDGEQIRIVDDAFAKICSMMLDYSTKVRAGAAKLLGEFVDISPNYLHQTLDKKLMSDLKKKKSAHQRHLEKLEAGEWTNDCKWAEDSPSESICPETINLMSIGSCGAFIHGLEDELLDIRMASLESLCKLAAIYPSFAQKSLDFLVDMFNDEIQEIRLKAIQCLAKISCNNIRLREDQIDIILSVLEDYASEIREALHLTLANCKLASSSTLQTTITALMVNLKRYPCDKESIWNCFRKLGQNNINLTLALVPELLYNHPFFRLPDNNLDDPEYLGVLILVFNAAYYCPTIIDLLEKHIRKHYFFVRGSYPHMVPHLEHLSDHHQSEIDNDRNSTPDNFLQYDKFFSKIFQRLENLKCLDLKSTKHLELSNDCLMNAINDLQKFSVLHSSLEAACSFFSEYLKCQISLRKIVSNKDWINTFLLPASQSSAIRSSFHQLLSSTFRLLNCFHGLKTLHLMSLQQTRIKAMALQLIAIIHGSNISALGLCDAFISELNHLKKLATENNFQLNRIIDLIYSAISEIDLPKPGTVARKLKPILFNHPIAEIYNLDLILEKDSLENYRNISMTQAKIIEPMQKSDYCYKFTAGYVTEIPFVAQLNHVVDIKNIKIKIKFPDQQNQLIQPRLSDFKLKTERPGNLNDYRLISKILISYNSVCSGPLNVEINMLLDFRDVSSSSLSTTQVYSSMLNKSSGIKSIKSEDNLVIEICKPIKIMIHPMKIQNSVL</sequence>
<dbReference type="Pfam" id="PF24493">
    <property type="entry name" value="INTS4_8HBD"/>
    <property type="match status" value="1"/>
</dbReference>
<dbReference type="InterPro" id="IPR057412">
    <property type="entry name" value="INTS4_C"/>
</dbReference>
<accession>A0A834R6H2</accession>
<dbReference type="OMA" id="GNRHPDY"/>
<keyword evidence="2" id="KW-0539">Nucleus</keyword>
<comment type="subcellular location">
    <subcellularLocation>
        <location evidence="1">Nucleus</location>
    </subcellularLocation>
</comment>
<evidence type="ECO:0000313" key="6">
    <source>
        <dbReference type="EnsemblMetazoa" id="KAF7488273.1"/>
    </source>
</evidence>
<evidence type="ECO:0000259" key="3">
    <source>
        <dbReference type="Pfam" id="PF24493"/>
    </source>
</evidence>
<feature type="domain" description="INTS4 8 helical bundle" evidence="3">
    <location>
        <begin position="480"/>
        <end position="682"/>
    </location>
</feature>
<keyword evidence="7" id="KW-1185">Reference proteome</keyword>
<dbReference type="EMBL" id="WVUK01000066">
    <property type="protein sequence ID" value="KAF7488273.1"/>
    <property type="molecule type" value="Genomic_DNA"/>
</dbReference>
<name>A0A834R6H2_SARSC</name>
<evidence type="ECO:0000256" key="2">
    <source>
        <dbReference type="ARBA" id="ARBA00023242"/>
    </source>
</evidence>
<reference evidence="7" key="1">
    <citation type="journal article" date="2020" name="PLoS Negl. Trop. Dis.">
        <title>High-quality nuclear genome for Sarcoptes scabiei-A critical resource for a neglected parasite.</title>
        <authorList>
            <person name="Korhonen P.K."/>
            <person name="Gasser R.B."/>
            <person name="Ma G."/>
            <person name="Wang T."/>
            <person name="Stroehlein A.J."/>
            <person name="Young N.D."/>
            <person name="Ang C.S."/>
            <person name="Fernando D.D."/>
            <person name="Lu H.C."/>
            <person name="Taylor S."/>
            <person name="Reynolds S.L."/>
            <person name="Mofiz E."/>
            <person name="Najaraj S.H."/>
            <person name="Gowda H."/>
            <person name="Madugundu A."/>
            <person name="Renuse S."/>
            <person name="Holt D."/>
            <person name="Pandey A."/>
            <person name="Papenfuss A.T."/>
            <person name="Fischer K."/>
        </authorList>
    </citation>
    <scope>NUCLEOTIDE SEQUENCE [LARGE SCALE GENOMIC DNA]</scope>
</reference>
<reference evidence="6" key="3">
    <citation type="submission" date="2022-06" db="UniProtKB">
        <authorList>
            <consortium name="EnsemblMetazoa"/>
        </authorList>
    </citation>
    <scope>IDENTIFICATION</scope>
</reference>
<dbReference type="OrthoDB" id="18190at2759"/>
<dbReference type="Proteomes" id="UP000070412">
    <property type="component" value="Unassembled WGS sequence"/>
</dbReference>
<gene>
    <name evidence="5" type="ORF">SSS_8636</name>
</gene>
<proteinExistence type="predicted"/>
<dbReference type="InterPro" id="IPR011989">
    <property type="entry name" value="ARM-like"/>
</dbReference>
<dbReference type="Gene3D" id="1.25.10.10">
    <property type="entry name" value="Leucine-rich Repeat Variant"/>
    <property type="match status" value="1"/>
</dbReference>
<evidence type="ECO:0000256" key="1">
    <source>
        <dbReference type="ARBA" id="ARBA00004123"/>
    </source>
</evidence>
<feature type="domain" description="Integrator complex subunit 4/Protein SIEL C-terminal Ig-like" evidence="4">
    <location>
        <begin position="706"/>
        <end position="854"/>
    </location>
</feature>
<reference evidence="5" key="2">
    <citation type="submission" date="2020-01" db="EMBL/GenBank/DDBJ databases">
        <authorList>
            <person name="Korhonen P.K.K."/>
            <person name="Guangxu M.G."/>
            <person name="Wang T.W."/>
            <person name="Stroehlein A.J.S."/>
            <person name="Young N.D."/>
            <person name="Ang C.-S.A."/>
            <person name="Fernando D.W.F."/>
            <person name="Lu H.L."/>
            <person name="Taylor S.T."/>
            <person name="Ehtesham M.E.M."/>
            <person name="Najaraj S.H.N."/>
            <person name="Harsha G.H.G."/>
            <person name="Madugundu A.M."/>
            <person name="Renuse S.R."/>
            <person name="Holt D.H."/>
            <person name="Pandey A.P."/>
            <person name="Papenfuss A.P."/>
            <person name="Gasser R.B.G."/>
            <person name="Fischer K.F."/>
        </authorList>
    </citation>
    <scope>NUCLEOTIDE SEQUENCE</scope>
    <source>
        <strain evidence="5">SSS_KF_BRIS2020</strain>
    </source>
</reference>
<protein>
    <submittedName>
        <fullName evidence="5">Integrator complex subunit 4</fullName>
    </submittedName>
</protein>
<dbReference type="GO" id="GO:0032039">
    <property type="term" value="C:integrator complex"/>
    <property type="evidence" value="ECO:0007669"/>
    <property type="project" value="TreeGrafter"/>
</dbReference>
<dbReference type="SUPFAM" id="SSF48371">
    <property type="entry name" value="ARM repeat"/>
    <property type="match status" value="1"/>
</dbReference>
<dbReference type="AlphaFoldDB" id="A0A834R6H2"/>
<evidence type="ECO:0000313" key="7">
    <source>
        <dbReference type="Proteomes" id="UP000070412"/>
    </source>
</evidence>
<dbReference type="Pfam" id="PF25458">
    <property type="entry name" value="INTS4_C"/>
    <property type="match status" value="1"/>
</dbReference>
<dbReference type="InterPro" id="IPR016024">
    <property type="entry name" value="ARM-type_fold"/>
</dbReference>
<evidence type="ECO:0000259" key="4">
    <source>
        <dbReference type="Pfam" id="PF25458"/>
    </source>
</evidence>
<evidence type="ECO:0000313" key="5">
    <source>
        <dbReference type="EMBL" id="KAF7488273.1"/>
    </source>
</evidence>
<dbReference type="GO" id="GO:0016180">
    <property type="term" value="P:snRNA processing"/>
    <property type="evidence" value="ECO:0007669"/>
    <property type="project" value="TreeGrafter"/>
</dbReference>
<dbReference type="PANTHER" id="PTHR20938:SF0">
    <property type="entry name" value="INTEGRATOR COMPLEX SUBUNIT 4"/>
    <property type="match status" value="1"/>
</dbReference>
<organism evidence="5">
    <name type="scientific">Sarcoptes scabiei</name>
    <name type="common">Itch mite</name>
    <name type="synonym">Acarus scabiei</name>
    <dbReference type="NCBI Taxonomy" id="52283"/>
    <lineage>
        <taxon>Eukaryota</taxon>
        <taxon>Metazoa</taxon>
        <taxon>Ecdysozoa</taxon>
        <taxon>Arthropoda</taxon>
        <taxon>Chelicerata</taxon>
        <taxon>Arachnida</taxon>
        <taxon>Acari</taxon>
        <taxon>Acariformes</taxon>
        <taxon>Sarcoptiformes</taxon>
        <taxon>Astigmata</taxon>
        <taxon>Psoroptidia</taxon>
        <taxon>Sarcoptoidea</taxon>
        <taxon>Sarcoptidae</taxon>
        <taxon>Sarcoptinae</taxon>
        <taxon>Sarcoptes</taxon>
    </lineage>
</organism>
<dbReference type="PANTHER" id="PTHR20938">
    <property type="entry name" value="INTEGRATOR COMPLEX SUBUNIT 4"/>
    <property type="match status" value="1"/>
</dbReference>